<gene>
    <name evidence="3" type="ORF">BXY64_1887</name>
</gene>
<organism evidence="3 4">
    <name type="scientific">Marinifilum flexuosum</name>
    <dbReference type="NCBI Taxonomy" id="1117708"/>
    <lineage>
        <taxon>Bacteria</taxon>
        <taxon>Pseudomonadati</taxon>
        <taxon>Bacteroidota</taxon>
        <taxon>Bacteroidia</taxon>
        <taxon>Marinilabiliales</taxon>
        <taxon>Marinifilaceae</taxon>
    </lineage>
</organism>
<proteinExistence type="predicted"/>
<dbReference type="AlphaFoldDB" id="A0A419XB25"/>
<dbReference type="Proteomes" id="UP000284531">
    <property type="component" value="Unassembled WGS sequence"/>
</dbReference>
<evidence type="ECO:0000256" key="1">
    <source>
        <dbReference type="ARBA" id="ARBA00022441"/>
    </source>
</evidence>
<evidence type="ECO:0000313" key="4">
    <source>
        <dbReference type="Proteomes" id="UP000284531"/>
    </source>
</evidence>
<dbReference type="OrthoDB" id="103335at2"/>
<keyword evidence="2" id="KW-0677">Repeat</keyword>
<dbReference type="RefSeq" id="WP_120239595.1">
    <property type="nucleotide sequence ID" value="NZ_RAPQ01000008.1"/>
</dbReference>
<dbReference type="InterPro" id="IPR011043">
    <property type="entry name" value="Gal_Oxase/kelch_b-propeller"/>
</dbReference>
<accession>A0A419XB25</accession>
<dbReference type="InterPro" id="IPR015915">
    <property type="entry name" value="Kelch-typ_b-propeller"/>
</dbReference>
<name>A0A419XB25_9BACT</name>
<evidence type="ECO:0008006" key="5">
    <source>
        <dbReference type="Google" id="ProtNLM"/>
    </source>
</evidence>
<keyword evidence="1" id="KW-0880">Kelch repeat</keyword>
<dbReference type="SUPFAM" id="SSF50965">
    <property type="entry name" value="Galactose oxidase, central domain"/>
    <property type="match status" value="1"/>
</dbReference>
<protein>
    <recommendedName>
        <fullName evidence="5">Galactose oxidase</fullName>
    </recommendedName>
</protein>
<keyword evidence="4" id="KW-1185">Reference proteome</keyword>
<dbReference type="PANTHER" id="PTHR24412">
    <property type="entry name" value="KELCH PROTEIN"/>
    <property type="match status" value="1"/>
</dbReference>
<reference evidence="3 4" key="1">
    <citation type="submission" date="2018-09" db="EMBL/GenBank/DDBJ databases">
        <title>Genomic Encyclopedia of Archaeal and Bacterial Type Strains, Phase II (KMG-II): from individual species to whole genera.</title>
        <authorList>
            <person name="Goeker M."/>
        </authorList>
    </citation>
    <scope>NUCLEOTIDE SEQUENCE [LARGE SCALE GENOMIC DNA]</scope>
    <source>
        <strain evidence="3 4">DSM 21950</strain>
    </source>
</reference>
<evidence type="ECO:0000313" key="3">
    <source>
        <dbReference type="EMBL" id="RKE04856.1"/>
    </source>
</evidence>
<dbReference type="PROSITE" id="PS51257">
    <property type="entry name" value="PROKAR_LIPOPROTEIN"/>
    <property type="match status" value="1"/>
</dbReference>
<comment type="caution">
    <text evidence="3">The sequence shown here is derived from an EMBL/GenBank/DDBJ whole genome shotgun (WGS) entry which is preliminary data.</text>
</comment>
<dbReference type="PANTHER" id="PTHR24412:SF489">
    <property type="entry name" value="RING FINGER DOMAIN AND KELCH REPEAT-CONTAINING PROTEIN DDB_G0271372"/>
    <property type="match status" value="1"/>
</dbReference>
<dbReference type="SUPFAM" id="SSF117281">
    <property type="entry name" value="Kelch motif"/>
    <property type="match status" value="1"/>
</dbReference>
<dbReference type="EMBL" id="RAPQ01000008">
    <property type="protein sequence ID" value="RKE04856.1"/>
    <property type="molecule type" value="Genomic_DNA"/>
</dbReference>
<dbReference type="Gene3D" id="2.120.10.80">
    <property type="entry name" value="Kelch-type beta propeller"/>
    <property type="match status" value="2"/>
</dbReference>
<sequence length="354" mass="40150">MTERILLILILAFSLFSCSDSESLKGNWIKSSSFEGERRSGAVSFVIGDYAYVGTGCTGTKEGDSNDSPWFVEYKCLKSFYKYSLEDGWTKIMSEFPGEARTEAVAFIANGKAYVGSGVNINDERLADFYEFDPTTGIWNPNPIDMTNGPSARQGAVAFSINDIGYVGTGYGFIEDDDRCNLKDFYKFENGIWSKVNFDNEDGERTRNSTAFVINNKAYIVSGENNMRQVWEYDPASITNTFNGWSRKKNLHKDNRWENVMRTQAVSFVINDKGYITTGHIGKLLRDVWEYDPILDHWEEKTPLELEINSRTDAVAFSLDNRGFITTGTLPGSGYYFDDTWEFNPVMDQDDNDN</sequence>
<evidence type="ECO:0000256" key="2">
    <source>
        <dbReference type="ARBA" id="ARBA00022737"/>
    </source>
</evidence>